<gene>
    <name evidence="1" type="ORF">JR050_06290</name>
</gene>
<protein>
    <submittedName>
        <fullName evidence="1">Uncharacterized protein</fullName>
    </submittedName>
</protein>
<evidence type="ECO:0000313" key="2">
    <source>
        <dbReference type="Proteomes" id="UP001518925"/>
    </source>
</evidence>
<dbReference type="Proteomes" id="UP001518925">
    <property type="component" value="Unassembled WGS sequence"/>
</dbReference>
<comment type="caution">
    <text evidence="1">The sequence shown here is derived from an EMBL/GenBank/DDBJ whole genome shotgun (WGS) entry which is preliminary data.</text>
</comment>
<proteinExistence type="predicted"/>
<sequence length="171" mass="19161">MKKVIIIIVGIIVVGTLSFSILTNPFEAKKANDSKIGKDLSLLESLTDRLDDKYEGVFVKTTHKNELVIQINGNADYINTVKNDIKTTTTRIINSSSIKDYNIVVEGIDLSSQNSEEINKELSLLTSTLMEGLKEYEGVGDIHTEYPQKTISIQTSIKDSGKKQLRQLRWL</sequence>
<name>A0ABS2DFN6_9BACI</name>
<keyword evidence="2" id="KW-1185">Reference proteome</keyword>
<accession>A0ABS2DFN6</accession>
<dbReference type="EMBL" id="JAFELM010000021">
    <property type="protein sequence ID" value="MBM6617283.1"/>
    <property type="molecule type" value="Genomic_DNA"/>
</dbReference>
<reference evidence="1 2" key="1">
    <citation type="submission" date="2021-02" db="EMBL/GenBank/DDBJ databases">
        <title>Bacillus sp. RD4P76, an endophyte from a halophyte.</title>
        <authorList>
            <person name="Sun J.-Q."/>
        </authorList>
    </citation>
    <scope>NUCLEOTIDE SEQUENCE [LARGE SCALE GENOMIC DNA]</scope>
    <source>
        <strain evidence="1 2">RD4P76</strain>
    </source>
</reference>
<dbReference type="RefSeq" id="WP_204202662.1">
    <property type="nucleotide sequence ID" value="NZ_JAFELM010000021.1"/>
</dbReference>
<evidence type="ECO:0000313" key="1">
    <source>
        <dbReference type="EMBL" id="MBM6617283.1"/>
    </source>
</evidence>
<organism evidence="1 2">
    <name type="scientific">Bacillus suaedaesalsae</name>
    <dbReference type="NCBI Taxonomy" id="2810349"/>
    <lineage>
        <taxon>Bacteria</taxon>
        <taxon>Bacillati</taxon>
        <taxon>Bacillota</taxon>
        <taxon>Bacilli</taxon>
        <taxon>Bacillales</taxon>
        <taxon>Bacillaceae</taxon>
        <taxon>Bacillus</taxon>
    </lineage>
</organism>